<dbReference type="Gene3D" id="3.30.565.10">
    <property type="entry name" value="Histidine kinase-like ATPase, C-terminal domain"/>
    <property type="match status" value="1"/>
</dbReference>
<dbReference type="InterPro" id="IPR003594">
    <property type="entry name" value="HATPase_dom"/>
</dbReference>
<evidence type="ECO:0000313" key="10">
    <source>
        <dbReference type="Proteomes" id="UP000009047"/>
    </source>
</evidence>
<feature type="domain" description="Histidine kinase" evidence="7">
    <location>
        <begin position="148"/>
        <end position="367"/>
    </location>
</feature>
<keyword evidence="4" id="KW-0808">Transferase</keyword>
<dbReference type="SMART" id="SM00448">
    <property type="entry name" value="REC"/>
    <property type="match status" value="1"/>
</dbReference>
<dbReference type="STRING" id="644282.Deba_1749"/>
<dbReference type="EC" id="2.7.13.3" evidence="2"/>
<dbReference type="SUPFAM" id="SSF47384">
    <property type="entry name" value="Homodimeric domain of signal transducing histidine kinase"/>
    <property type="match status" value="1"/>
</dbReference>
<dbReference type="InterPro" id="IPR005467">
    <property type="entry name" value="His_kinase_dom"/>
</dbReference>
<evidence type="ECO:0000259" key="8">
    <source>
        <dbReference type="PROSITE" id="PS50110"/>
    </source>
</evidence>
<keyword evidence="5 9" id="KW-0418">Kinase</keyword>
<dbReference type="GO" id="GO:0005886">
    <property type="term" value="C:plasma membrane"/>
    <property type="evidence" value="ECO:0007669"/>
    <property type="project" value="TreeGrafter"/>
</dbReference>
<proteinExistence type="predicted"/>
<evidence type="ECO:0000256" key="5">
    <source>
        <dbReference type="ARBA" id="ARBA00022777"/>
    </source>
</evidence>
<evidence type="ECO:0000256" key="3">
    <source>
        <dbReference type="ARBA" id="ARBA00022553"/>
    </source>
</evidence>
<keyword evidence="3 6" id="KW-0597">Phosphoprotein</keyword>
<gene>
    <name evidence="9" type="ordered locus">Deba_1749</name>
</gene>
<dbReference type="KEGG" id="dbr:Deba_1749"/>
<dbReference type="eggNOG" id="COG2205">
    <property type="taxonomic scope" value="Bacteria"/>
</dbReference>
<dbReference type="PANTHER" id="PTHR43047">
    <property type="entry name" value="TWO-COMPONENT HISTIDINE PROTEIN KINASE"/>
    <property type="match status" value="1"/>
</dbReference>
<organism evidence="9 10">
    <name type="scientific">Desulfarculus baarsii (strain ATCC 33931 / DSM 2075 / LMG 7858 / VKM B-1802 / 2st14)</name>
    <dbReference type="NCBI Taxonomy" id="644282"/>
    <lineage>
        <taxon>Bacteria</taxon>
        <taxon>Pseudomonadati</taxon>
        <taxon>Thermodesulfobacteriota</taxon>
        <taxon>Desulfarculia</taxon>
        <taxon>Desulfarculales</taxon>
        <taxon>Desulfarculaceae</taxon>
        <taxon>Desulfarculus</taxon>
    </lineage>
</organism>
<dbReference type="PROSITE" id="PS50110">
    <property type="entry name" value="RESPONSE_REGULATORY"/>
    <property type="match status" value="1"/>
</dbReference>
<evidence type="ECO:0000313" key="9">
    <source>
        <dbReference type="EMBL" id="ADK85116.1"/>
    </source>
</evidence>
<dbReference type="Pfam" id="PF02518">
    <property type="entry name" value="HATPase_c"/>
    <property type="match status" value="1"/>
</dbReference>
<sequence length="367" mass="40375">MVLRAQPHVLVVDDDESAREAATILLGRWGNRVSVAECGEAGLDVVRRDPPDLCLVDLQMPGISGLDVLRAVKGIDADIQCVMVTGFATLRSAIDALQEGAYDFLAKPFSPDELKRAVDRALERRFLALETKSLREEKDRMEANFITMVSHQMRSPLAAVRQLMEVAATEALGPLPADYHDIVSRAARRMDELLQSIGAWLNMSQIEAKGVAERMEKAEVKPFIDLLTKRVEIEAMAAGQYLRVEHPEGGGAATIEADLASLMDALYNIASNAVKYNRVGGEVRIVWRADDYQVDVEISDQGPGIPEVELPYLFDDFFRSRKPELRAKPGTGLGLAIARRVVKAHGGEIAVRTKADEGTTFIISLPR</sequence>
<keyword evidence="10" id="KW-1185">Reference proteome</keyword>
<dbReference type="PROSITE" id="PS50109">
    <property type="entry name" value="HIS_KIN"/>
    <property type="match status" value="1"/>
</dbReference>
<evidence type="ECO:0000259" key="7">
    <source>
        <dbReference type="PROSITE" id="PS50109"/>
    </source>
</evidence>
<dbReference type="CDD" id="cd00082">
    <property type="entry name" value="HisKA"/>
    <property type="match status" value="1"/>
</dbReference>
<dbReference type="GO" id="GO:0000155">
    <property type="term" value="F:phosphorelay sensor kinase activity"/>
    <property type="evidence" value="ECO:0007669"/>
    <property type="project" value="InterPro"/>
</dbReference>
<reference evidence="9 10" key="1">
    <citation type="journal article" date="2010" name="Stand. Genomic Sci.">
        <title>Complete genome sequence of Desulfarculus baarsii type strain (2st14).</title>
        <authorList>
            <person name="Sun H."/>
            <person name="Spring S."/>
            <person name="Lapidus A."/>
            <person name="Davenport K."/>
            <person name="Del Rio T.G."/>
            <person name="Tice H."/>
            <person name="Nolan M."/>
            <person name="Copeland A."/>
            <person name="Cheng J.F."/>
            <person name="Lucas S."/>
            <person name="Tapia R."/>
            <person name="Goodwin L."/>
            <person name="Pitluck S."/>
            <person name="Ivanova N."/>
            <person name="Pagani I."/>
            <person name="Mavromatis K."/>
            <person name="Ovchinnikova G."/>
            <person name="Pati A."/>
            <person name="Chen A."/>
            <person name="Palaniappan K."/>
            <person name="Hauser L."/>
            <person name="Chang Y.J."/>
            <person name="Jeffries C.D."/>
            <person name="Detter J.C."/>
            <person name="Han C."/>
            <person name="Rohde M."/>
            <person name="Brambilla E."/>
            <person name="Goker M."/>
            <person name="Woyke T."/>
            <person name="Bristow J."/>
            <person name="Eisen J.A."/>
            <person name="Markowitz V."/>
            <person name="Hugenholtz P."/>
            <person name="Kyrpides N.C."/>
            <person name="Klenk H.P."/>
            <person name="Land M."/>
        </authorList>
    </citation>
    <scope>NUCLEOTIDE SEQUENCE [LARGE SCALE GENOMIC DNA]</scope>
    <source>
        <strain evidence="10">ATCC 33931 / DSM 2075 / LMG 7858 / VKM B-1802 / 2st14</strain>
    </source>
</reference>
<dbReference type="InterPro" id="IPR036890">
    <property type="entry name" value="HATPase_C_sf"/>
</dbReference>
<dbReference type="InterPro" id="IPR011006">
    <property type="entry name" value="CheY-like_superfamily"/>
</dbReference>
<dbReference type="InterPro" id="IPR001789">
    <property type="entry name" value="Sig_transdc_resp-reg_receiver"/>
</dbReference>
<dbReference type="Gene3D" id="3.40.50.2300">
    <property type="match status" value="1"/>
</dbReference>
<feature type="modified residue" description="4-aspartylphosphate" evidence="6">
    <location>
        <position position="57"/>
    </location>
</feature>
<protein>
    <recommendedName>
        <fullName evidence="2">histidine kinase</fullName>
        <ecNumber evidence="2">2.7.13.3</ecNumber>
    </recommendedName>
</protein>
<evidence type="ECO:0000256" key="4">
    <source>
        <dbReference type="ARBA" id="ARBA00022679"/>
    </source>
</evidence>
<dbReference type="PANTHER" id="PTHR43047:SF72">
    <property type="entry name" value="OSMOSENSING HISTIDINE PROTEIN KINASE SLN1"/>
    <property type="match status" value="1"/>
</dbReference>
<dbReference type="InterPro" id="IPR004358">
    <property type="entry name" value="Sig_transdc_His_kin-like_C"/>
</dbReference>
<dbReference type="SMART" id="SM00387">
    <property type="entry name" value="HATPase_c"/>
    <property type="match status" value="1"/>
</dbReference>
<dbReference type="OrthoDB" id="5342753at2"/>
<name>E1QHS3_DESB2</name>
<dbReference type="Proteomes" id="UP000009047">
    <property type="component" value="Chromosome"/>
</dbReference>
<dbReference type="Pfam" id="PF00512">
    <property type="entry name" value="HisKA"/>
    <property type="match status" value="1"/>
</dbReference>
<dbReference type="SMART" id="SM00388">
    <property type="entry name" value="HisKA"/>
    <property type="match status" value="1"/>
</dbReference>
<comment type="catalytic activity">
    <reaction evidence="1">
        <text>ATP + protein L-histidine = ADP + protein N-phospho-L-histidine.</text>
        <dbReference type="EC" id="2.7.13.3"/>
    </reaction>
</comment>
<evidence type="ECO:0000256" key="2">
    <source>
        <dbReference type="ARBA" id="ARBA00012438"/>
    </source>
</evidence>
<evidence type="ECO:0000256" key="1">
    <source>
        <dbReference type="ARBA" id="ARBA00000085"/>
    </source>
</evidence>
<dbReference type="EMBL" id="CP002085">
    <property type="protein sequence ID" value="ADK85116.1"/>
    <property type="molecule type" value="Genomic_DNA"/>
</dbReference>
<dbReference type="GO" id="GO:0009927">
    <property type="term" value="F:histidine phosphotransfer kinase activity"/>
    <property type="evidence" value="ECO:0007669"/>
    <property type="project" value="TreeGrafter"/>
</dbReference>
<accession>E1QHS3</accession>
<evidence type="ECO:0000256" key="6">
    <source>
        <dbReference type="PROSITE-ProRule" id="PRU00169"/>
    </source>
</evidence>
<dbReference type="InterPro" id="IPR036097">
    <property type="entry name" value="HisK_dim/P_sf"/>
</dbReference>
<dbReference type="AlphaFoldDB" id="E1QHS3"/>
<dbReference type="FunFam" id="3.30.565.10:FF:000006">
    <property type="entry name" value="Sensor histidine kinase WalK"/>
    <property type="match status" value="1"/>
</dbReference>
<dbReference type="HOGENOM" id="CLU_000445_114_72_7"/>
<dbReference type="PRINTS" id="PR00344">
    <property type="entry name" value="BCTRLSENSOR"/>
</dbReference>
<dbReference type="SUPFAM" id="SSF52172">
    <property type="entry name" value="CheY-like"/>
    <property type="match status" value="1"/>
</dbReference>
<dbReference type="SUPFAM" id="SSF55874">
    <property type="entry name" value="ATPase domain of HSP90 chaperone/DNA topoisomerase II/histidine kinase"/>
    <property type="match status" value="1"/>
</dbReference>
<dbReference type="InterPro" id="IPR003661">
    <property type="entry name" value="HisK_dim/P_dom"/>
</dbReference>
<feature type="domain" description="Response regulatory" evidence="8">
    <location>
        <begin position="8"/>
        <end position="122"/>
    </location>
</feature>
<dbReference type="CDD" id="cd00075">
    <property type="entry name" value="HATPase"/>
    <property type="match status" value="1"/>
</dbReference>
<dbReference type="Gene3D" id="1.10.287.130">
    <property type="match status" value="1"/>
</dbReference>
<dbReference type="Pfam" id="PF00072">
    <property type="entry name" value="Response_reg"/>
    <property type="match status" value="1"/>
</dbReference>
<dbReference type="eggNOG" id="COG0745">
    <property type="taxonomic scope" value="Bacteria"/>
</dbReference>